<dbReference type="Proteomes" id="UP000005737">
    <property type="component" value="Unassembled WGS sequence"/>
</dbReference>
<evidence type="ECO:0000259" key="1">
    <source>
        <dbReference type="Pfam" id="PF01850"/>
    </source>
</evidence>
<reference evidence="2 3" key="1">
    <citation type="submission" date="2011-10" db="EMBL/GenBank/DDBJ databases">
        <title>The Improved High-Quality Draft genome of Leptonema illini DSM 21528.</title>
        <authorList>
            <consortium name="US DOE Joint Genome Institute (JGI-PGF)"/>
            <person name="Lucas S."/>
            <person name="Copeland A."/>
            <person name="Lapidus A."/>
            <person name="Glavina del Rio T."/>
            <person name="Dalin E."/>
            <person name="Tice H."/>
            <person name="Bruce D."/>
            <person name="Goodwin L."/>
            <person name="Pitluck S."/>
            <person name="Peters L."/>
            <person name="Mikhailova N."/>
            <person name="Held B."/>
            <person name="Kyrpides N."/>
            <person name="Mavromatis K."/>
            <person name="Ivanova N."/>
            <person name="Markowitz V."/>
            <person name="Cheng J.-F."/>
            <person name="Hugenholtz P."/>
            <person name="Woyke T."/>
            <person name="Wu D."/>
            <person name="Gronow S."/>
            <person name="Wellnitz S."/>
            <person name="Brambilla E.-M."/>
            <person name="Klenk H.-P."/>
            <person name="Eisen J.A."/>
        </authorList>
    </citation>
    <scope>NUCLEOTIDE SEQUENCE [LARGE SCALE GENOMIC DNA]</scope>
    <source>
        <strain evidence="2 3">DSM 21528</strain>
    </source>
</reference>
<proteinExistence type="predicted"/>
<organism evidence="2 3">
    <name type="scientific">Leptonema illini DSM 21528</name>
    <dbReference type="NCBI Taxonomy" id="929563"/>
    <lineage>
        <taxon>Bacteria</taxon>
        <taxon>Pseudomonadati</taxon>
        <taxon>Spirochaetota</taxon>
        <taxon>Spirochaetia</taxon>
        <taxon>Leptospirales</taxon>
        <taxon>Leptospiraceae</taxon>
        <taxon>Leptonema</taxon>
    </lineage>
</organism>
<dbReference type="AlphaFoldDB" id="H2CBP2"/>
<dbReference type="HOGENOM" id="CLU_158031_0_0_12"/>
<dbReference type="InterPro" id="IPR029060">
    <property type="entry name" value="PIN-like_dom_sf"/>
</dbReference>
<feature type="domain" description="PIN" evidence="1">
    <location>
        <begin position="3"/>
        <end position="116"/>
    </location>
</feature>
<dbReference type="Pfam" id="PF01850">
    <property type="entry name" value="PIN"/>
    <property type="match status" value="1"/>
</dbReference>
<sequence length="124" mass="14052">MNVVDSSGWLEYFADSDRADLFAKPIEDTEHLIVPSISVYEVFKKLLIEFNEDTALTAIAHMQIGKVIDLDQDLAMTAARISVEEKIPMADSIIWATTLRHGATLWTQDEDFKNIKGNVKYFSK</sequence>
<protein>
    <submittedName>
        <fullName evidence="2">PilT protein domain protein</fullName>
    </submittedName>
</protein>
<accession>H2CBP2</accession>
<dbReference type="STRING" id="183.GCA_002009735_01944"/>
<dbReference type="InterPro" id="IPR002716">
    <property type="entry name" value="PIN_dom"/>
</dbReference>
<keyword evidence="3" id="KW-1185">Reference proteome</keyword>
<gene>
    <name evidence="2" type="ORF">Lepil_2746</name>
</gene>
<dbReference type="EMBL" id="JH597773">
    <property type="protein sequence ID" value="EHQ07417.1"/>
    <property type="molecule type" value="Genomic_DNA"/>
</dbReference>
<dbReference type="CDD" id="cd18686">
    <property type="entry name" value="PIN_VapC-like"/>
    <property type="match status" value="1"/>
</dbReference>
<evidence type="ECO:0000313" key="2">
    <source>
        <dbReference type="EMBL" id="EHQ07417.1"/>
    </source>
</evidence>
<dbReference type="RefSeq" id="WP_002773306.1">
    <property type="nucleotide sequence ID" value="NZ_JH597773.1"/>
</dbReference>
<name>H2CBP2_9LEPT</name>
<dbReference type="Gene3D" id="3.40.50.1010">
    <property type="entry name" value="5'-nuclease"/>
    <property type="match status" value="1"/>
</dbReference>
<dbReference type="SUPFAM" id="SSF88723">
    <property type="entry name" value="PIN domain-like"/>
    <property type="match status" value="1"/>
</dbReference>
<evidence type="ECO:0000313" key="3">
    <source>
        <dbReference type="Proteomes" id="UP000005737"/>
    </source>
</evidence>